<accession>M3UNH9</accession>
<sequence>MTSTDLAHIGETSIQQTAANLSYAHQIATALSATAFVPQHFRGKPEDCAAAILYGSTVGMDPMTSLQNLYVISGKPALYSRPMVGIVLSHGHEIWTDEETPEKVVVCGRRKGSSTIERSEWTIERAKKAGYTSNKKYQTDPRSMLYARASGDVARRVAPDALLGMAYNVEELELSDERPAPRPVESELVGAHAAPAAPECPIPADFASKIDSATNVEWLDWARGRLAQHEADWPDETAALLARVSEREQELAAERVDAAPAEAVSEPTVDDAQATIADVLDAEVVAEAVAS</sequence>
<dbReference type="Proteomes" id="UP000035009">
    <property type="component" value="Unassembled WGS sequence"/>
</dbReference>
<dbReference type="STRING" id="410332.SAMN04488550_4175"/>
<dbReference type="eggNOG" id="ENOG5030Z9E">
    <property type="taxonomic scope" value="Bacteria"/>
</dbReference>
<protein>
    <recommendedName>
        <fullName evidence="3">RecT family protein</fullName>
    </recommendedName>
</protein>
<organism evidence="1 2">
    <name type="scientific">Gordonia malaquae NBRC 108250</name>
    <dbReference type="NCBI Taxonomy" id="1223542"/>
    <lineage>
        <taxon>Bacteria</taxon>
        <taxon>Bacillati</taxon>
        <taxon>Actinomycetota</taxon>
        <taxon>Actinomycetes</taxon>
        <taxon>Mycobacteriales</taxon>
        <taxon>Gordoniaceae</taxon>
        <taxon>Gordonia</taxon>
    </lineage>
</organism>
<gene>
    <name evidence="1" type="ORF">GM1_041_00410</name>
</gene>
<proteinExistence type="predicted"/>
<evidence type="ECO:0000313" key="1">
    <source>
        <dbReference type="EMBL" id="GAC81670.1"/>
    </source>
</evidence>
<evidence type="ECO:0008006" key="3">
    <source>
        <dbReference type="Google" id="ProtNLM"/>
    </source>
</evidence>
<reference evidence="1 2" key="1">
    <citation type="submission" date="2013-02" db="EMBL/GenBank/DDBJ databases">
        <title>Whole genome shotgun sequence of Gordonia malaquae NBRC 108250.</title>
        <authorList>
            <person name="Yoshida I."/>
            <person name="Hosoyama A."/>
            <person name="Tsuchikane K."/>
            <person name="Ando Y."/>
            <person name="Baba S."/>
            <person name="Ohji S."/>
            <person name="Hamada M."/>
            <person name="Tamura T."/>
            <person name="Yamazoe A."/>
            <person name="Yamazaki S."/>
            <person name="Fujita N."/>
        </authorList>
    </citation>
    <scope>NUCLEOTIDE SEQUENCE [LARGE SCALE GENOMIC DNA]</scope>
    <source>
        <strain evidence="1 2">NBRC 108250</strain>
    </source>
</reference>
<dbReference type="RefSeq" id="WP_008381619.1">
    <property type="nucleotide sequence ID" value="NZ_BAOP01000041.1"/>
</dbReference>
<name>M3UNH9_GORML</name>
<keyword evidence="2" id="KW-1185">Reference proteome</keyword>
<dbReference type="OrthoDB" id="3693665at2"/>
<dbReference type="AlphaFoldDB" id="M3UNH9"/>
<dbReference type="EMBL" id="BAOP01000041">
    <property type="protein sequence ID" value="GAC81670.1"/>
    <property type="molecule type" value="Genomic_DNA"/>
</dbReference>
<evidence type="ECO:0000313" key="2">
    <source>
        <dbReference type="Proteomes" id="UP000035009"/>
    </source>
</evidence>
<comment type="caution">
    <text evidence="1">The sequence shown here is derived from an EMBL/GenBank/DDBJ whole genome shotgun (WGS) entry which is preliminary data.</text>
</comment>